<evidence type="ECO:0000313" key="1">
    <source>
        <dbReference type="WBParaSite" id="HPLM_0000423901-mRNA-1"/>
    </source>
</evidence>
<protein>
    <submittedName>
        <fullName evidence="1">Uncharacterized protein</fullName>
    </submittedName>
</protein>
<organism evidence="1">
    <name type="scientific">Haemonchus placei</name>
    <name type="common">Barber's pole worm</name>
    <dbReference type="NCBI Taxonomy" id="6290"/>
    <lineage>
        <taxon>Eukaryota</taxon>
        <taxon>Metazoa</taxon>
        <taxon>Ecdysozoa</taxon>
        <taxon>Nematoda</taxon>
        <taxon>Chromadorea</taxon>
        <taxon>Rhabditida</taxon>
        <taxon>Rhabditina</taxon>
        <taxon>Rhabditomorpha</taxon>
        <taxon>Strongyloidea</taxon>
        <taxon>Trichostrongylidae</taxon>
        <taxon>Haemonchus</taxon>
    </lineage>
</organism>
<reference evidence="1" key="1">
    <citation type="submission" date="2017-02" db="UniProtKB">
        <authorList>
            <consortium name="WormBaseParasite"/>
        </authorList>
    </citation>
    <scope>IDENTIFICATION</scope>
</reference>
<dbReference type="AlphaFoldDB" id="A0A0N4W371"/>
<name>A0A0N4W371_HAEPC</name>
<proteinExistence type="predicted"/>
<dbReference type="WBParaSite" id="HPLM_0000423901-mRNA-1">
    <property type="protein sequence ID" value="HPLM_0000423901-mRNA-1"/>
    <property type="gene ID" value="HPLM_0000423901"/>
</dbReference>
<accession>A0A0N4W371</accession>
<sequence length="73" mass="8067">MVVILAGKALDSLSHILCRASADMETVNVTGIRNAHRDHGSAKTSCSQSEKELEITLANRLWFDNDLPENIRC</sequence>